<name>A0A839FBK7_9GAMM</name>
<proteinExistence type="predicted"/>
<dbReference type="InterPro" id="IPR059226">
    <property type="entry name" value="Choice_anch_Q_dom"/>
</dbReference>
<feature type="chain" id="PRO_5032540232" description="Parallel beta helix pectate lyase-like protein" evidence="1">
    <location>
        <begin position="32"/>
        <end position="428"/>
    </location>
</feature>
<gene>
    <name evidence="2" type="ORF">FHW12_003767</name>
</gene>
<dbReference type="SUPFAM" id="SSF51126">
    <property type="entry name" value="Pectin lyase-like"/>
    <property type="match status" value="1"/>
</dbReference>
<keyword evidence="1" id="KW-0732">Signal</keyword>
<dbReference type="InterPro" id="IPR012334">
    <property type="entry name" value="Pectin_lyas_fold"/>
</dbReference>
<dbReference type="NCBIfam" id="NF041518">
    <property type="entry name" value="choice_anch_Q"/>
    <property type="match status" value="1"/>
</dbReference>
<dbReference type="AlphaFoldDB" id="A0A839FBK7"/>
<dbReference type="InterPro" id="IPR011050">
    <property type="entry name" value="Pectin_lyase_fold/virulence"/>
</dbReference>
<sequence>MSPCTLRHVARRTLPSMLFPLALASIAPADAATRTWPGTAPCATTLQACIAGADAGDVVEVASDGPINESLEIFGKSLTLRAAAGFSPVLQAGQSTDVIDAFGANTQVAIVIEGLTVRDGTITAYQGGSGAFGVTIRNNVVEAGGLDANFTAIRVTTFGATPTGPVNVAIVDNDIRLGFLGGDDIGAIGIEDLPGPTIATIERNTVGDGGPSSTYGAIRARNVAGVADLLLRNNRIAAAGYNGGIVLVQDGAGGTLDARVLNNLVTGAIDFTGPQPGGVSLLASAGTLHADVFGNTLVGNDTGFIASKGAGASLTGTLANTLVADNASRGVIIGAAAGADFANEHDLVFGNGTDDFTPGTGTVQADPSFVGAGDFHLRSDSPARDAGNSAFTTDIPVDLDGAQRVVGAAVDIGAWEVGDAIFANGFEA</sequence>
<dbReference type="SMART" id="SM00710">
    <property type="entry name" value="PbH1"/>
    <property type="match status" value="5"/>
</dbReference>
<dbReference type="Gene3D" id="2.160.20.10">
    <property type="entry name" value="Single-stranded right-handed beta-helix, Pectin lyase-like"/>
    <property type="match status" value="1"/>
</dbReference>
<dbReference type="RefSeq" id="WP_182532564.1">
    <property type="nucleotide sequence ID" value="NZ_JACGXL010000007.1"/>
</dbReference>
<keyword evidence="3" id="KW-1185">Reference proteome</keyword>
<dbReference type="InterPro" id="IPR006626">
    <property type="entry name" value="PbH1"/>
</dbReference>
<dbReference type="Proteomes" id="UP000550401">
    <property type="component" value="Unassembled WGS sequence"/>
</dbReference>
<reference evidence="2 3" key="1">
    <citation type="submission" date="2020-07" db="EMBL/GenBank/DDBJ databases">
        <title>Genomic Encyclopedia of Type Strains, Phase IV (KMG-V): Genome sequencing to study the core and pangenomes of soil and plant-associated prokaryotes.</title>
        <authorList>
            <person name="Whitman W."/>
        </authorList>
    </citation>
    <scope>NUCLEOTIDE SEQUENCE [LARGE SCALE GENOMIC DNA]</scope>
    <source>
        <strain evidence="2 3">RH2WT43</strain>
    </source>
</reference>
<dbReference type="EMBL" id="JACGXL010000007">
    <property type="protein sequence ID" value="MBA8889521.1"/>
    <property type="molecule type" value="Genomic_DNA"/>
</dbReference>
<comment type="caution">
    <text evidence="2">The sequence shown here is derived from an EMBL/GenBank/DDBJ whole genome shotgun (WGS) entry which is preliminary data.</text>
</comment>
<evidence type="ECO:0000313" key="2">
    <source>
        <dbReference type="EMBL" id="MBA8889521.1"/>
    </source>
</evidence>
<protein>
    <recommendedName>
        <fullName evidence="4">Parallel beta helix pectate lyase-like protein</fullName>
    </recommendedName>
</protein>
<evidence type="ECO:0000256" key="1">
    <source>
        <dbReference type="SAM" id="SignalP"/>
    </source>
</evidence>
<accession>A0A839FBK7</accession>
<feature type="signal peptide" evidence="1">
    <location>
        <begin position="1"/>
        <end position="31"/>
    </location>
</feature>
<organism evidence="2 3">
    <name type="scientific">Dokdonella fugitiva</name>
    <dbReference type="NCBI Taxonomy" id="328517"/>
    <lineage>
        <taxon>Bacteria</taxon>
        <taxon>Pseudomonadati</taxon>
        <taxon>Pseudomonadota</taxon>
        <taxon>Gammaproteobacteria</taxon>
        <taxon>Lysobacterales</taxon>
        <taxon>Rhodanobacteraceae</taxon>
        <taxon>Dokdonella</taxon>
    </lineage>
</organism>
<evidence type="ECO:0000313" key="3">
    <source>
        <dbReference type="Proteomes" id="UP000550401"/>
    </source>
</evidence>
<evidence type="ECO:0008006" key="4">
    <source>
        <dbReference type="Google" id="ProtNLM"/>
    </source>
</evidence>